<accession>A0A8J1XUG7</accession>
<sequence length="185" mass="21308">WFTDTNLLRLIQTAEMLKPPTPSPSHEGSSVQDDAPEYYPYIGFILNKACREDFSVENYRVMQRTISTVFSQSKLKYKGPITMANGNLMPGLSNETIDTDVNMFLLPTMSEDTDKEGILTLLPEYRGYPSFEFLVKSLRKQIYALPRHLLTHTTLSEKNWFHYAARTWDAVKKSSLVSDYNRLLP</sequence>
<dbReference type="EMBL" id="CAIIXF020000010">
    <property type="protein sequence ID" value="CAH1796773.1"/>
    <property type="molecule type" value="Genomic_DNA"/>
</dbReference>
<gene>
    <name evidence="1" type="ORF">OFUS_LOCUS21148</name>
</gene>
<dbReference type="Proteomes" id="UP000749559">
    <property type="component" value="Unassembled WGS sequence"/>
</dbReference>
<dbReference type="InterPro" id="IPR039177">
    <property type="entry name" value="SMG9"/>
</dbReference>
<dbReference type="AlphaFoldDB" id="A0A8J1XUG7"/>
<proteinExistence type="predicted"/>
<evidence type="ECO:0000313" key="2">
    <source>
        <dbReference type="Proteomes" id="UP000749559"/>
    </source>
</evidence>
<feature type="non-terminal residue" evidence="1">
    <location>
        <position position="185"/>
    </location>
</feature>
<organism evidence="1 2">
    <name type="scientific">Owenia fusiformis</name>
    <name type="common">Polychaete worm</name>
    <dbReference type="NCBI Taxonomy" id="6347"/>
    <lineage>
        <taxon>Eukaryota</taxon>
        <taxon>Metazoa</taxon>
        <taxon>Spiralia</taxon>
        <taxon>Lophotrochozoa</taxon>
        <taxon>Annelida</taxon>
        <taxon>Polychaeta</taxon>
        <taxon>Sedentaria</taxon>
        <taxon>Canalipalpata</taxon>
        <taxon>Sabellida</taxon>
        <taxon>Oweniida</taxon>
        <taxon>Oweniidae</taxon>
        <taxon>Owenia</taxon>
    </lineage>
</organism>
<dbReference type="PANTHER" id="PTHR14270:SF0">
    <property type="entry name" value="NONSENSE-MEDIATED MRNA DECAY FACTOR SMG9"/>
    <property type="match status" value="1"/>
</dbReference>
<dbReference type="GO" id="GO:0000184">
    <property type="term" value="P:nuclear-transcribed mRNA catabolic process, nonsense-mediated decay"/>
    <property type="evidence" value="ECO:0007669"/>
    <property type="project" value="InterPro"/>
</dbReference>
<protein>
    <submittedName>
        <fullName evidence="1">Uncharacterized protein</fullName>
    </submittedName>
</protein>
<dbReference type="OrthoDB" id="79514at2759"/>
<reference evidence="1" key="1">
    <citation type="submission" date="2022-03" db="EMBL/GenBank/DDBJ databases">
        <authorList>
            <person name="Martin C."/>
        </authorList>
    </citation>
    <scope>NUCLEOTIDE SEQUENCE</scope>
</reference>
<name>A0A8J1XUG7_OWEFU</name>
<keyword evidence="2" id="KW-1185">Reference proteome</keyword>
<evidence type="ECO:0000313" key="1">
    <source>
        <dbReference type="EMBL" id="CAH1796773.1"/>
    </source>
</evidence>
<comment type="caution">
    <text evidence="1">The sequence shown here is derived from an EMBL/GenBank/DDBJ whole genome shotgun (WGS) entry which is preliminary data.</text>
</comment>
<dbReference type="PANTHER" id="PTHR14270">
    <property type="entry name" value="NONSENSE-MEDIATED MRNA DECAY FACTOR SMG9"/>
    <property type="match status" value="1"/>
</dbReference>